<dbReference type="Pfam" id="PF05978">
    <property type="entry name" value="UNC-93"/>
    <property type="match status" value="1"/>
</dbReference>
<comment type="subcellular location">
    <subcellularLocation>
        <location evidence="1">Membrane</location>
        <topology evidence="1">Multi-pass membrane protein</topology>
    </subcellularLocation>
</comment>
<evidence type="ECO:0000256" key="6">
    <source>
        <dbReference type="SAM" id="MobiDB-lite"/>
    </source>
</evidence>
<dbReference type="PANTHER" id="PTHR19444">
    <property type="entry name" value="UNC-93 RELATED"/>
    <property type="match status" value="1"/>
</dbReference>
<feature type="transmembrane region" description="Helical" evidence="7">
    <location>
        <begin position="158"/>
        <end position="176"/>
    </location>
</feature>
<proteinExistence type="inferred from homology"/>
<feature type="transmembrane region" description="Helical" evidence="7">
    <location>
        <begin position="379"/>
        <end position="402"/>
    </location>
</feature>
<evidence type="ECO:0000256" key="5">
    <source>
        <dbReference type="ARBA" id="ARBA00023136"/>
    </source>
</evidence>
<evidence type="ECO:0000256" key="7">
    <source>
        <dbReference type="SAM" id="Phobius"/>
    </source>
</evidence>
<dbReference type="PANTHER" id="PTHR19444:SF13">
    <property type="entry name" value="PROTEIN UNC-93 HOMOLOG A"/>
    <property type="match status" value="1"/>
</dbReference>
<accession>A0A6J8F123</accession>
<dbReference type="GO" id="GO:0016020">
    <property type="term" value="C:membrane"/>
    <property type="evidence" value="ECO:0007669"/>
    <property type="project" value="UniProtKB-SubCell"/>
</dbReference>
<dbReference type="Gene3D" id="1.20.1250.20">
    <property type="entry name" value="MFS general substrate transporter like domains"/>
    <property type="match status" value="2"/>
</dbReference>
<dbReference type="SUPFAM" id="SSF103473">
    <property type="entry name" value="MFS general substrate transporter"/>
    <property type="match status" value="1"/>
</dbReference>
<keyword evidence="4 7" id="KW-1133">Transmembrane helix</keyword>
<feature type="transmembrane region" description="Helical" evidence="7">
    <location>
        <begin position="414"/>
        <end position="432"/>
    </location>
</feature>
<evidence type="ECO:0000256" key="4">
    <source>
        <dbReference type="ARBA" id="ARBA00022989"/>
    </source>
</evidence>
<dbReference type="InterPro" id="IPR036259">
    <property type="entry name" value="MFS_trans_sf"/>
</dbReference>
<dbReference type="OrthoDB" id="78663at2759"/>
<name>A0A6J8F123_MYTCO</name>
<evidence type="ECO:0000313" key="8">
    <source>
        <dbReference type="EMBL" id="CAC5426639.1"/>
    </source>
</evidence>
<dbReference type="InterPro" id="IPR010291">
    <property type="entry name" value="Ion_channel_UNC-93"/>
</dbReference>
<comment type="similarity">
    <text evidence="2">Belongs to the unc-93 family.</text>
</comment>
<evidence type="ECO:0000256" key="3">
    <source>
        <dbReference type="ARBA" id="ARBA00022692"/>
    </source>
</evidence>
<feature type="transmembrane region" description="Helical" evidence="7">
    <location>
        <begin position="226"/>
        <end position="244"/>
    </location>
</feature>
<organism evidence="8 9">
    <name type="scientific">Mytilus coruscus</name>
    <name type="common">Sea mussel</name>
    <dbReference type="NCBI Taxonomy" id="42192"/>
    <lineage>
        <taxon>Eukaryota</taxon>
        <taxon>Metazoa</taxon>
        <taxon>Spiralia</taxon>
        <taxon>Lophotrochozoa</taxon>
        <taxon>Mollusca</taxon>
        <taxon>Bivalvia</taxon>
        <taxon>Autobranchia</taxon>
        <taxon>Pteriomorphia</taxon>
        <taxon>Mytilida</taxon>
        <taxon>Mytiloidea</taxon>
        <taxon>Mytilidae</taxon>
        <taxon>Mytilinae</taxon>
        <taxon>Mytilus</taxon>
    </lineage>
</organism>
<feature type="transmembrane region" description="Helical" evidence="7">
    <location>
        <begin position="302"/>
        <end position="319"/>
    </location>
</feature>
<evidence type="ECO:0000256" key="1">
    <source>
        <dbReference type="ARBA" id="ARBA00004141"/>
    </source>
</evidence>
<keyword evidence="5 7" id="KW-0472">Membrane</keyword>
<keyword evidence="9" id="KW-1185">Reference proteome</keyword>
<feature type="transmembrane region" description="Helical" evidence="7">
    <location>
        <begin position="498"/>
        <end position="519"/>
    </location>
</feature>
<dbReference type="Proteomes" id="UP000507470">
    <property type="component" value="Unassembled WGS sequence"/>
</dbReference>
<feature type="transmembrane region" description="Helical" evidence="7">
    <location>
        <begin position="128"/>
        <end position="151"/>
    </location>
</feature>
<feature type="region of interest" description="Disordered" evidence="6">
    <location>
        <begin position="28"/>
        <end position="56"/>
    </location>
</feature>
<evidence type="ECO:0000256" key="2">
    <source>
        <dbReference type="ARBA" id="ARBA00009172"/>
    </source>
</evidence>
<reference evidence="8 9" key="1">
    <citation type="submission" date="2020-06" db="EMBL/GenBank/DDBJ databases">
        <authorList>
            <person name="Li R."/>
            <person name="Bekaert M."/>
        </authorList>
    </citation>
    <scope>NUCLEOTIDE SEQUENCE [LARGE SCALE GENOMIC DNA]</scope>
    <source>
        <strain evidence="9">wild</strain>
    </source>
</reference>
<dbReference type="AlphaFoldDB" id="A0A6J8F123"/>
<feature type="transmembrane region" description="Helical" evidence="7">
    <location>
        <begin position="98"/>
        <end position="116"/>
    </location>
</feature>
<dbReference type="EMBL" id="CACVKT020010438">
    <property type="protein sequence ID" value="CAC5426639.1"/>
    <property type="molecule type" value="Genomic_DNA"/>
</dbReference>
<dbReference type="InterPro" id="IPR051951">
    <property type="entry name" value="UNC-93_regulatory"/>
</dbReference>
<gene>
    <name evidence="8" type="ORF">MCOR_58328</name>
</gene>
<keyword evidence="3 7" id="KW-0812">Transmembrane</keyword>
<sequence length="536" mass="60587">MDEEDPKMESEPNSENVSHSEMRAILWGRQLSRSQSDPQRVSEFTEHGTGFGKMKRPTSLSDEWKELQKIKMNKNPITETLLPQTQNLQSRRSIWKNFLSLCGGLMLAFMSFLPLRNIQSSIYPIDNLGTICLSSMYAAFIVGCTISPWLVQNARPKGLILLAVASHVCYVAANLYPSYLTLIPASVIFGFLQAPLWSVQELLIGSYGSSYSAITGIRVDRSIRQFQSVFVIFCHCAQILGNLIESLVLNYGKVENMHILNKTYYALNHNNCTENCVGKFGYHMKRPNEIEEQVDYLEILKFIYLAFSCFAMILIGFCLRKPDIILNKRKMSLLEKLGDVLSFFRTKSCAMIGLLMVFTGMQQAVVISDVTMVYGTEKLGLSTVGYMMMCYGTCQLATLLLLERMQRRFRPIVFILKGFLITLGLLILLYVWEPRDNSVLTIFGFMALWGATDAVWQSQIQNILITSTTKRESAVVCFRICQGFGLTVVFLSSLWLSLLYKVCMVGATLVFGVMGYMLLEVTNNPVTPLDPEPFPL</sequence>
<protein>
    <submittedName>
        <fullName evidence="8">Uncharacterized protein</fullName>
    </submittedName>
</protein>
<evidence type="ECO:0000313" key="9">
    <source>
        <dbReference type="Proteomes" id="UP000507470"/>
    </source>
</evidence>